<protein>
    <submittedName>
        <fullName evidence="2">CRISPR-associated protein Csd2</fullName>
    </submittedName>
</protein>
<evidence type="ECO:0000313" key="2">
    <source>
        <dbReference type="EMBL" id="MDP9839193.1"/>
    </source>
</evidence>
<dbReference type="Pfam" id="PF05107">
    <property type="entry name" value="Cas_Cas7"/>
    <property type="match status" value="1"/>
</dbReference>
<accession>A0ABT9PYM6</accession>
<feature type="compositionally biased region" description="Basic and acidic residues" evidence="1">
    <location>
        <begin position="167"/>
        <end position="186"/>
    </location>
</feature>
<keyword evidence="3" id="KW-1185">Reference proteome</keyword>
<feature type="region of interest" description="Disordered" evidence="1">
    <location>
        <begin position="166"/>
        <end position="186"/>
    </location>
</feature>
<organism evidence="2 3">
    <name type="scientific">Neorhizobium huautlense</name>
    <dbReference type="NCBI Taxonomy" id="67774"/>
    <lineage>
        <taxon>Bacteria</taxon>
        <taxon>Pseudomonadati</taxon>
        <taxon>Pseudomonadota</taxon>
        <taxon>Alphaproteobacteria</taxon>
        <taxon>Hyphomicrobiales</taxon>
        <taxon>Rhizobiaceae</taxon>
        <taxon>Rhizobium/Agrobacterium group</taxon>
        <taxon>Neorhizobium</taxon>
    </lineage>
</organism>
<dbReference type="Proteomes" id="UP001241472">
    <property type="component" value="Unassembled WGS sequence"/>
</dbReference>
<proteinExistence type="predicted"/>
<dbReference type="EMBL" id="JAUSRF010000014">
    <property type="protein sequence ID" value="MDP9839193.1"/>
    <property type="molecule type" value="Genomic_DNA"/>
</dbReference>
<dbReference type="InterPro" id="IPR013418">
    <property type="entry name" value="CRISPR-assoc_prot_Cas7/Csd2"/>
</dbReference>
<dbReference type="NCBIfam" id="TIGR02589">
    <property type="entry name" value="cas_Csd2"/>
    <property type="match status" value="1"/>
</dbReference>
<reference evidence="2 3" key="1">
    <citation type="submission" date="2023-07" db="EMBL/GenBank/DDBJ databases">
        <title>Sorghum-associated microbial communities from plants grown in Nebraska, USA.</title>
        <authorList>
            <person name="Schachtman D."/>
        </authorList>
    </citation>
    <scope>NUCLEOTIDE SEQUENCE [LARGE SCALE GENOMIC DNA]</scope>
    <source>
        <strain evidence="2 3">DS1307</strain>
    </source>
</reference>
<comment type="caution">
    <text evidence="2">The sequence shown here is derived from an EMBL/GenBank/DDBJ whole genome shotgun (WGS) entry which is preliminary data.</text>
</comment>
<evidence type="ECO:0000313" key="3">
    <source>
        <dbReference type="Proteomes" id="UP001241472"/>
    </source>
</evidence>
<name>A0ABT9PYM6_9HYPH</name>
<sequence length="320" mass="35715">MTTLANRYDFVLIFDVTNGNPNGDPDAGNLPRLDPETNKGLVSDVSLKRKIRNYVELAREKQDGFHIYVQEGAILNEKHRLAYKALRPDDPKASKDAKLNPKDDTEAVQLRDFMCRNFFDVRTFGAVMSTSINAGQVKGPVQLTFANSVEPIMPLEISITRMAATNEAEKKQKAEGDDGSERTDNRTMGRKHIVPYGLYVAHGFISAKFAERTGFSQGDLDLLFEALCTMFEHDRAAARGEMTTRKLIVFKHENALGNAPAGQLFDRVKIGRNIDGEFREIDDRGLGNLPPARKFSDYRIDVDEAGLAEKGIEILYPCGL</sequence>
<dbReference type="NCBIfam" id="TIGR01595">
    <property type="entry name" value="cas_CT1132"/>
    <property type="match status" value="1"/>
</dbReference>
<dbReference type="RefSeq" id="WP_306837664.1">
    <property type="nucleotide sequence ID" value="NZ_JAUSRF010000014.1"/>
</dbReference>
<gene>
    <name evidence="2" type="ORF">J2T09_003968</name>
</gene>
<dbReference type="InterPro" id="IPR006482">
    <property type="entry name" value="Cas7_Csh2/Csh2"/>
</dbReference>
<evidence type="ECO:0000256" key="1">
    <source>
        <dbReference type="SAM" id="MobiDB-lite"/>
    </source>
</evidence>